<dbReference type="Pfam" id="PF04577">
    <property type="entry name" value="Glyco_transf_61"/>
    <property type="match status" value="1"/>
</dbReference>
<dbReference type="EMBL" id="JBCAWK010000008">
    <property type="protein sequence ID" value="KAK8850318.1"/>
    <property type="molecule type" value="Genomic_DNA"/>
</dbReference>
<evidence type="ECO:0000256" key="6">
    <source>
        <dbReference type="ARBA" id="ARBA00023136"/>
    </source>
</evidence>
<proteinExistence type="predicted"/>
<dbReference type="InterPro" id="IPR007657">
    <property type="entry name" value="Glycosyltransferase_61"/>
</dbReference>
<organism evidence="9 10">
    <name type="scientific">Kwoniella newhampshirensis</name>
    <dbReference type="NCBI Taxonomy" id="1651941"/>
    <lineage>
        <taxon>Eukaryota</taxon>
        <taxon>Fungi</taxon>
        <taxon>Dikarya</taxon>
        <taxon>Basidiomycota</taxon>
        <taxon>Agaricomycotina</taxon>
        <taxon>Tremellomycetes</taxon>
        <taxon>Tremellales</taxon>
        <taxon>Cryptococcaceae</taxon>
        <taxon>Kwoniella</taxon>
    </lineage>
</organism>
<keyword evidence="3" id="KW-0808">Transferase</keyword>
<comment type="caution">
    <text evidence="9">The sequence shown here is derived from an EMBL/GenBank/DDBJ whole genome shotgun (WGS) entry which is preliminary data.</text>
</comment>
<evidence type="ECO:0000256" key="1">
    <source>
        <dbReference type="ARBA" id="ARBA00004167"/>
    </source>
</evidence>
<dbReference type="GO" id="GO:0097363">
    <property type="term" value="F:protein O-acetylglucosaminyltransferase activity"/>
    <property type="evidence" value="ECO:0007669"/>
    <property type="project" value="TreeGrafter"/>
</dbReference>
<gene>
    <name evidence="9" type="ORF">IAR55_004235</name>
</gene>
<keyword evidence="7" id="KW-0325">Glycoprotein</keyword>
<protein>
    <recommendedName>
        <fullName evidence="8">Glycosyltransferase 61 catalytic domain-containing protein</fullName>
    </recommendedName>
</protein>
<name>A0AAW0YMW9_9TREE</name>
<evidence type="ECO:0000256" key="4">
    <source>
        <dbReference type="ARBA" id="ARBA00022692"/>
    </source>
</evidence>
<dbReference type="GO" id="GO:0016020">
    <property type="term" value="C:membrane"/>
    <property type="evidence" value="ECO:0007669"/>
    <property type="project" value="UniProtKB-SubCell"/>
</dbReference>
<dbReference type="AlphaFoldDB" id="A0AAW0YMW9"/>
<keyword evidence="2" id="KW-0328">Glycosyltransferase</keyword>
<dbReference type="InterPro" id="IPR049625">
    <property type="entry name" value="Glyco_transf_61_cat"/>
</dbReference>
<dbReference type="GeneID" id="92181493"/>
<evidence type="ECO:0000256" key="7">
    <source>
        <dbReference type="ARBA" id="ARBA00023180"/>
    </source>
</evidence>
<dbReference type="GO" id="GO:0005783">
    <property type="term" value="C:endoplasmic reticulum"/>
    <property type="evidence" value="ECO:0007669"/>
    <property type="project" value="TreeGrafter"/>
</dbReference>
<evidence type="ECO:0000259" key="8">
    <source>
        <dbReference type="Pfam" id="PF04577"/>
    </source>
</evidence>
<evidence type="ECO:0000256" key="3">
    <source>
        <dbReference type="ARBA" id="ARBA00022679"/>
    </source>
</evidence>
<dbReference type="Proteomes" id="UP001388673">
    <property type="component" value="Unassembled WGS sequence"/>
</dbReference>
<dbReference type="PANTHER" id="PTHR20961:SF38">
    <property type="entry name" value="PROTEIN O-LINKED-MANNOSE BETA-1,4-N-ACETYLGLUCOSAMINYLTRANSFERASE 2"/>
    <property type="match status" value="1"/>
</dbReference>
<keyword evidence="6" id="KW-0472">Membrane</keyword>
<keyword evidence="4" id="KW-0812">Transmembrane</keyword>
<keyword evidence="5" id="KW-1133">Transmembrane helix</keyword>
<sequence>MAVFTPSSMRAAPRLYTAYAAAALGLYFILGPLGLGHIPFFPDSLTPGGGTVWNGGDGNTRGNGIRSTDPSTDKFLGLKTSKIVNYAPGYTVVENLYWYNYSYIFVTDQPWHIPRPYDQIVNMHVDTRIPKEGHEEMKVYAIRNPAVSPEVTENGQLGSTISLDDAVDMFSRAVELDSPMMINNDDNFVSHYYHWIGETFLGAWRVWSNYAWRTGLTLPNFKVIAFTKQWHRAEAPPGANGATWWEDTPGANKWFTQKFFPGVNIESKSTWQARAESKRIYRIPLAVIADRRGGHNGPSHGWKPWGDALRLPVSLDWLVNLRSRVLAGYSGPVNLRRGSKPKVMYLERQGSGRELVPEDHAALVREIERLGEEGLAEITIEAFSSAIPFEDQVAKISTVDILVSVHGNGLTHTLWMNPGASVFELQPAECTVTDYSPLAIAAGVQHYLVHETSFCIPEECPGRGCPGPRGINRNDIHVTATVVTDQIRRIIRSKY</sequence>
<accession>A0AAW0YMW9</accession>
<keyword evidence="10" id="KW-1185">Reference proteome</keyword>
<dbReference type="PANTHER" id="PTHR20961">
    <property type="entry name" value="GLYCOSYLTRANSFERASE"/>
    <property type="match status" value="1"/>
</dbReference>
<reference evidence="9 10" key="1">
    <citation type="journal article" date="2024" name="bioRxiv">
        <title>Comparative genomics of Cryptococcus and Kwoniella reveals pathogenesis evolution and contrasting karyotype dynamics via intercentromeric recombination or chromosome fusion.</title>
        <authorList>
            <person name="Coelho M.A."/>
            <person name="David-Palma M."/>
            <person name="Shea T."/>
            <person name="Bowers K."/>
            <person name="McGinley-Smith S."/>
            <person name="Mohammad A.W."/>
            <person name="Gnirke A."/>
            <person name="Yurkov A.M."/>
            <person name="Nowrousian M."/>
            <person name="Sun S."/>
            <person name="Cuomo C.A."/>
            <person name="Heitman J."/>
        </authorList>
    </citation>
    <scope>NUCLEOTIDE SEQUENCE [LARGE SCALE GENOMIC DNA]</scope>
    <source>
        <strain evidence="9 10">CBS 13917</strain>
    </source>
</reference>
<dbReference type="GO" id="GO:0035269">
    <property type="term" value="P:protein O-linked glycosylation via mannose"/>
    <property type="evidence" value="ECO:0007669"/>
    <property type="project" value="TreeGrafter"/>
</dbReference>
<evidence type="ECO:0000256" key="5">
    <source>
        <dbReference type="ARBA" id="ARBA00022989"/>
    </source>
</evidence>
<feature type="domain" description="Glycosyltransferase 61 catalytic" evidence="8">
    <location>
        <begin position="192"/>
        <end position="422"/>
    </location>
</feature>
<evidence type="ECO:0000313" key="9">
    <source>
        <dbReference type="EMBL" id="KAK8850318.1"/>
    </source>
</evidence>
<dbReference type="RefSeq" id="XP_066801749.1">
    <property type="nucleotide sequence ID" value="XM_066947335.1"/>
</dbReference>
<evidence type="ECO:0000256" key="2">
    <source>
        <dbReference type="ARBA" id="ARBA00022676"/>
    </source>
</evidence>
<comment type="subcellular location">
    <subcellularLocation>
        <location evidence="1">Membrane</location>
        <topology evidence="1">Single-pass membrane protein</topology>
    </subcellularLocation>
</comment>
<dbReference type="KEGG" id="kne:92181493"/>
<evidence type="ECO:0000313" key="10">
    <source>
        <dbReference type="Proteomes" id="UP001388673"/>
    </source>
</evidence>